<organism evidence="11 12">
    <name type="scientific">Leptobrachium leishanense</name>
    <name type="common">Leishan spiny toad</name>
    <dbReference type="NCBI Taxonomy" id="445787"/>
    <lineage>
        <taxon>Eukaryota</taxon>
        <taxon>Metazoa</taxon>
        <taxon>Chordata</taxon>
        <taxon>Craniata</taxon>
        <taxon>Vertebrata</taxon>
        <taxon>Euteleostomi</taxon>
        <taxon>Amphibia</taxon>
        <taxon>Batrachia</taxon>
        <taxon>Anura</taxon>
        <taxon>Pelobatoidea</taxon>
        <taxon>Megophryidae</taxon>
        <taxon>Leptobrachium</taxon>
    </lineage>
</organism>
<evidence type="ECO:0000259" key="10">
    <source>
        <dbReference type="SMART" id="SM00134"/>
    </source>
</evidence>
<feature type="domain" description="UPAR/Ly6" evidence="10">
    <location>
        <begin position="28"/>
        <end position="118"/>
    </location>
</feature>
<dbReference type="Pfam" id="PF00021">
    <property type="entry name" value="UPAR_LY6"/>
    <property type="match status" value="2"/>
</dbReference>
<dbReference type="GO" id="GO:0098552">
    <property type="term" value="C:side of membrane"/>
    <property type="evidence" value="ECO:0007669"/>
    <property type="project" value="UniProtKB-KW"/>
</dbReference>
<dbReference type="GO" id="GO:0005886">
    <property type="term" value="C:plasma membrane"/>
    <property type="evidence" value="ECO:0007669"/>
    <property type="project" value="UniProtKB-SubCell"/>
</dbReference>
<evidence type="ECO:0000256" key="9">
    <source>
        <dbReference type="SAM" id="SignalP"/>
    </source>
</evidence>
<feature type="signal peptide" evidence="9">
    <location>
        <begin position="1"/>
        <end position="27"/>
    </location>
</feature>
<evidence type="ECO:0000256" key="6">
    <source>
        <dbReference type="ARBA" id="ARBA00023180"/>
    </source>
</evidence>
<evidence type="ECO:0000256" key="5">
    <source>
        <dbReference type="ARBA" id="ARBA00023136"/>
    </source>
</evidence>
<keyword evidence="2" id="KW-1003">Cell membrane</keyword>
<reference evidence="11" key="2">
    <citation type="submission" date="2025-09" db="UniProtKB">
        <authorList>
            <consortium name="Ensembl"/>
        </authorList>
    </citation>
    <scope>IDENTIFICATION</scope>
</reference>
<dbReference type="SMART" id="SM00134">
    <property type="entry name" value="LU"/>
    <property type="match status" value="2"/>
</dbReference>
<dbReference type="PANTHER" id="PTHR10624">
    <property type="entry name" value="UROKINASE PLASMINOGEN ACTIVATOR SURFACE RECEPTOR-RELATED"/>
    <property type="match status" value="1"/>
</dbReference>
<reference evidence="11" key="1">
    <citation type="submission" date="2025-08" db="UniProtKB">
        <authorList>
            <consortium name="Ensembl"/>
        </authorList>
    </citation>
    <scope>IDENTIFICATION</scope>
</reference>
<name>A0A8C5R8V1_9ANUR</name>
<comment type="subcellular location">
    <subcellularLocation>
        <location evidence="1">Cell membrane</location>
        <topology evidence="1">Lipid-anchor</topology>
        <topology evidence="1">GPI-anchor</topology>
    </subcellularLocation>
</comment>
<accession>A0A8C5R8V1</accession>
<proteinExistence type="predicted"/>
<evidence type="ECO:0000256" key="1">
    <source>
        <dbReference type="ARBA" id="ARBA00004609"/>
    </source>
</evidence>
<dbReference type="InterPro" id="IPR045860">
    <property type="entry name" value="Snake_toxin-like_sf"/>
</dbReference>
<dbReference type="InterPro" id="IPR016054">
    <property type="entry name" value="LY6_UPA_recep-like"/>
</dbReference>
<evidence type="ECO:0000313" key="12">
    <source>
        <dbReference type="Proteomes" id="UP000694569"/>
    </source>
</evidence>
<keyword evidence="12" id="KW-1185">Reference proteome</keyword>
<dbReference type="Proteomes" id="UP000694569">
    <property type="component" value="Unplaced"/>
</dbReference>
<evidence type="ECO:0000256" key="3">
    <source>
        <dbReference type="ARBA" id="ARBA00022622"/>
    </source>
</evidence>
<feature type="chain" id="PRO_5034295010" description="UPAR/Ly6 domain-containing protein" evidence="9">
    <location>
        <begin position="28"/>
        <end position="257"/>
    </location>
</feature>
<feature type="domain" description="UPAR/Ly6" evidence="10">
    <location>
        <begin position="130"/>
        <end position="221"/>
    </location>
</feature>
<feature type="transmembrane region" description="Helical" evidence="8">
    <location>
        <begin position="238"/>
        <end position="255"/>
    </location>
</feature>
<dbReference type="Ensembl" id="ENSLLET00000051292.1">
    <property type="protein sequence ID" value="ENSLLEP00000049370.1"/>
    <property type="gene ID" value="ENSLLEG00000031080.1"/>
</dbReference>
<evidence type="ECO:0000313" key="11">
    <source>
        <dbReference type="Ensembl" id="ENSLLEP00000049370.1"/>
    </source>
</evidence>
<sequence length="257" mass="27606">MIDSQKVQYTLLVCIYMGAFLLTGSESLECHSCTKSDCSDQTVVECAKPMNICTEIIVLLRTGNQSLPVRHKGCASGLSSIISYHVTFDGLTIRHFEFGCDTSLCNAGNTPFSTLPTEPPVVDPPENATECHTCVDTDESRCLGENAQKIICPAGQDRCYRGNGSLLIGNVLQPIFIQKCSSPGCPSFNYHASKWYNLSLSGSCCSGDYCNKILAPVVTLPTNDVGSKFTTKNGATPSATSISLLVIIFAVFAIGKF</sequence>
<dbReference type="OrthoDB" id="9834667at2759"/>
<evidence type="ECO:0000256" key="7">
    <source>
        <dbReference type="ARBA" id="ARBA00023288"/>
    </source>
</evidence>
<keyword evidence="8" id="KW-1133">Transmembrane helix</keyword>
<keyword evidence="6" id="KW-0325">Glycoprotein</keyword>
<protein>
    <recommendedName>
        <fullName evidence="10">UPAR/Ly6 domain-containing protein</fullName>
    </recommendedName>
</protein>
<keyword evidence="3" id="KW-0336">GPI-anchor</keyword>
<keyword evidence="4 9" id="KW-0732">Signal</keyword>
<dbReference type="SUPFAM" id="SSF57302">
    <property type="entry name" value="Snake toxin-like"/>
    <property type="match status" value="2"/>
</dbReference>
<dbReference type="GeneTree" id="ENSGT01010000227947"/>
<keyword evidence="8" id="KW-0812">Transmembrane</keyword>
<evidence type="ECO:0000256" key="8">
    <source>
        <dbReference type="SAM" id="Phobius"/>
    </source>
</evidence>
<keyword evidence="5 8" id="KW-0472">Membrane</keyword>
<evidence type="ECO:0000256" key="4">
    <source>
        <dbReference type="ARBA" id="ARBA00022729"/>
    </source>
</evidence>
<dbReference type="AlphaFoldDB" id="A0A8C5R8V1"/>
<keyword evidence="7" id="KW-0449">Lipoprotein</keyword>
<dbReference type="Gene3D" id="2.10.60.10">
    <property type="entry name" value="CD59"/>
    <property type="match status" value="2"/>
</dbReference>
<dbReference type="PANTHER" id="PTHR10624:SF8">
    <property type="entry name" value="LY6_PLAUR DOMAIN-CONTAINING PROTEIN 3"/>
    <property type="match status" value="1"/>
</dbReference>
<evidence type="ECO:0000256" key="2">
    <source>
        <dbReference type="ARBA" id="ARBA00022475"/>
    </source>
</evidence>